<sequence length="148" mass="15971">MISTSSSVRMSIRHSPSSPSYPNAQPYQAWALDYYHVDLGTVVGRGGPEWARSPLSLGSIQSRPSSHNRPNALKTSGVLPSRTQTTKALRMFPIFAQRTVLVVAGLPTACFAANSMINNNKKNLIKPSPSSSSSQLRFPSVERSNGGI</sequence>
<reference evidence="2 3" key="1">
    <citation type="submission" date="2019-05" db="EMBL/GenBank/DDBJ databases">
        <title>Emergence of the Ug99 lineage of the wheat stem rust pathogen through somatic hybridization.</title>
        <authorList>
            <person name="Li F."/>
            <person name="Upadhyaya N.M."/>
            <person name="Sperschneider J."/>
            <person name="Matny O."/>
            <person name="Nguyen-Phuc H."/>
            <person name="Mago R."/>
            <person name="Raley C."/>
            <person name="Miller M.E."/>
            <person name="Silverstein K.A.T."/>
            <person name="Henningsen E."/>
            <person name="Hirsch C.D."/>
            <person name="Visser B."/>
            <person name="Pretorius Z.A."/>
            <person name="Steffenson B.J."/>
            <person name="Schwessinger B."/>
            <person name="Dodds P.N."/>
            <person name="Figueroa M."/>
        </authorList>
    </citation>
    <scope>NUCLEOTIDE SEQUENCE [LARGE SCALE GENOMIC DNA]</scope>
    <source>
        <strain evidence="2 3">Ug99</strain>
    </source>
</reference>
<name>A0A5B0QKK1_PUCGR</name>
<evidence type="ECO:0000313" key="3">
    <source>
        <dbReference type="Proteomes" id="UP000325313"/>
    </source>
</evidence>
<accession>A0A5B0QKK1</accession>
<feature type="compositionally biased region" description="Polar residues" evidence="1">
    <location>
        <begin position="56"/>
        <end position="69"/>
    </location>
</feature>
<dbReference type="AlphaFoldDB" id="A0A5B0QKK1"/>
<dbReference type="EMBL" id="VDEP01000276">
    <property type="protein sequence ID" value="KAA1113649.1"/>
    <property type="molecule type" value="Genomic_DNA"/>
</dbReference>
<dbReference type="Proteomes" id="UP000325313">
    <property type="component" value="Unassembled WGS sequence"/>
</dbReference>
<feature type="compositionally biased region" description="Low complexity" evidence="1">
    <location>
        <begin position="124"/>
        <end position="134"/>
    </location>
</feature>
<protein>
    <submittedName>
        <fullName evidence="2">Uncharacterized protein</fullName>
    </submittedName>
</protein>
<evidence type="ECO:0000313" key="2">
    <source>
        <dbReference type="EMBL" id="KAA1113649.1"/>
    </source>
</evidence>
<feature type="region of interest" description="Disordered" evidence="1">
    <location>
        <begin position="1"/>
        <end position="22"/>
    </location>
</feature>
<organism evidence="2 3">
    <name type="scientific">Puccinia graminis f. sp. tritici</name>
    <dbReference type="NCBI Taxonomy" id="56615"/>
    <lineage>
        <taxon>Eukaryota</taxon>
        <taxon>Fungi</taxon>
        <taxon>Dikarya</taxon>
        <taxon>Basidiomycota</taxon>
        <taxon>Pucciniomycotina</taxon>
        <taxon>Pucciniomycetes</taxon>
        <taxon>Pucciniales</taxon>
        <taxon>Pucciniaceae</taxon>
        <taxon>Puccinia</taxon>
    </lineage>
</organism>
<gene>
    <name evidence="2" type="ORF">PGTUg99_014929</name>
</gene>
<evidence type="ECO:0000256" key="1">
    <source>
        <dbReference type="SAM" id="MobiDB-lite"/>
    </source>
</evidence>
<feature type="region of interest" description="Disordered" evidence="1">
    <location>
        <begin position="124"/>
        <end position="148"/>
    </location>
</feature>
<feature type="region of interest" description="Disordered" evidence="1">
    <location>
        <begin position="53"/>
        <end position="77"/>
    </location>
</feature>
<proteinExistence type="predicted"/>
<comment type="caution">
    <text evidence="2">The sequence shown here is derived from an EMBL/GenBank/DDBJ whole genome shotgun (WGS) entry which is preliminary data.</text>
</comment>